<organism evidence="1 2">
    <name type="scientific">Armadillidium nasatum</name>
    <dbReference type="NCBI Taxonomy" id="96803"/>
    <lineage>
        <taxon>Eukaryota</taxon>
        <taxon>Metazoa</taxon>
        <taxon>Ecdysozoa</taxon>
        <taxon>Arthropoda</taxon>
        <taxon>Crustacea</taxon>
        <taxon>Multicrustacea</taxon>
        <taxon>Malacostraca</taxon>
        <taxon>Eumalacostraca</taxon>
        <taxon>Peracarida</taxon>
        <taxon>Isopoda</taxon>
        <taxon>Oniscidea</taxon>
        <taxon>Crinocheta</taxon>
        <taxon>Armadillidiidae</taxon>
        <taxon>Armadillidium</taxon>
    </lineage>
</organism>
<gene>
    <name evidence="1" type="ORF">Anas_06870</name>
</gene>
<dbReference type="AlphaFoldDB" id="A0A5N5T2Z4"/>
<keyword evidence="2" id="KW-1185">Reference proteome</keyword>
<evidence type="ECO:0000313" key="1">
    <source>
        <dbReference type="EMBL" id="KAB7500863.1"/>
    </source>
</evidence>
<dbReference type="Proteomes" id="UP000326759">
    <property type="component" value="Unassembled WGS sequence"/>
</dbReference>
<evidence type="ECO:0000313" key="2">
    <source>
        <dbReference type="Proteomes" id="UP000326759"/>
    </source>
</evidence>
<dbReference type="OrthoDB" id="6346064at2759"/>
<sequence length="195" mass="22706">MFVTRNKIILFCLLMLSIGIFNSFFTNDEINFGFQPQIIKLIENTKKRTEEIFIKESVLSEEKKRKTVKALKTSCSKEAENVGLHQKVISYSFLNKKASYSRGLNHLPAPIYSLWALPVTMWRFAPLGDDQVDVVLSRDLDSLDILWPAFKNDFLAHDSYHCDLFPGSVPFPTRRDGTKYIGDQTKLSYYYYKYY</sequence>
<name>A0A5N5T2Z4_9CRUS</name>
<accession>A0A5N5T2Z4</accession>
<dbReference type="EMBL" id="SEYY01012373">
    <property type="protein sequence ID" value="KAB7500863.1"/>
    <property type="molecule type" value="Genomic_DNA"/>
</dbReference>
<reference evidence="1 2" key="1">
    <citation type="journal article" date="2019" name="PLoS Biol.">
        <title>Sex chromosomes control vertical transmission of feminizing Wolbachia symbionts in an isopod.</title>
        <authorList>
            <person name="Becking T."/>
            <person name="Chebbi M.A."/>
            <person name="Giraud I."/>
            <person name="Moumen B."/>
            <person name="Laverre T."/>
            <person name="Caubet Y."/>
            <person name="Peccoud J."/>
            <person name="Gilbert C."/>
            <person name="Cordaux R."/>
        </authorList>
    </citation>
    <scope>NUCLEOTIDE SEQUENCE [LARGE SCALE GENOMIC DNA]</scope>
    <source>
        <strain evidence="1">ANa2</strain>
        <tissue evidence="1">Whole body excluding digestive tract and cuticle</tissue>
    </source>
</reference>
<comment type="caution">
    <text evidence="1">The sequence shown here is derived from an EMBL/GenBank/DDBJ whole genome shotgun (WGS) entry which is preliminary data.</text>
</comment>
<protein>
    <submittedName>
        <fullName evidence="1">Uncharacterized protein</fullName>
    </submittedName>
</protein>
<proteinExistence type="predicted"/>